<dbReference type="GO" id="GO:0015658">
    <property type="term" value="F:branched-chain amino acid transmembrane transporter activity"/>
    <property type="evidence" value="ECO:0007669"/>
    <property type="project" value="InterPro"/>
</dbReference>
<dbReference type="Proteomes" id="UP000503840">
    <property type="component" value="Unassembled WGS sequence"/>
</dbReference>
<evidence type="ECO:0000313" key="7">
    <source>
        <dbReference type="EMBL" id="GFM31910.1"/>
    </source>
</evidence>
<comment type="subcellular location">
    <subcellularLocation>
        <location evidence="1">Cell membrane</location>
        <topology evidence="1">Multi-pass membrane protein</topology>
    </subcellularLocation>
</comment>
<evidence type="ECO:0000256" key="3">
    <source>
        <dbReference type="ARBA" id="ARBA00022692"/>
    </source>
</evidence>
<dbReference type="Pfam" id="PF02653">
    <property type="entry name" value="BPD_transp_2"/>
    <property type="match status" value="1"/>
</dbReference>
<feature type="transmembrane region" description="Helical" evidence="6">
    <location>
        <begin position="37"/>
        <end position="58"/>
    </location>
</feature>
<keyword evidence="2" id="KW-1003">Cell membrane</keyword>
<dbReference type="RefSeq" id="WP_174403600.1">
    <property type="nucleotide sequence ID" value="NZ_BLVO01000004.1"/>
</dbReference>
<keyword evidence="3 6" id="KW-0812">Transmembrane</keyword>
<feature type="transmembrane region" description="Helical" evidence="6">
    <location>
        <begin position="94"/>
        <end position="110"/>
    </location>
</feature>
<evidence type="ECO:0000256" key="2">
    <source>
        <dbReference type="ARBA" id="ARBA00022475"/>
    </source>
</evidence>
<evidence type="ECO:0000256" key="4">
    <source>
        <dbReference type="ARBA" id="ARBA00022989"/>
    </source>
</evidence>
<organism evidence="7 8">
    <name type="scientific">Desulfovibrio subterraneus</name>
    <dbReference type="NCBI Taxonomy" id="2718620"/>
    <lineage>
        <taxon>Bacteria</taxon>
        <taxon>Pseudomonadati</taxon>
        <taxon>Thermodesulfobacteriota</taxon>
        <taxon>Desulfovibrionia</taxon>
        <taxon>Desulfovibrionales</taxon>
        <taxon>Desulfovibrionaceae</taxon>
        <taxon>Desulfovibrio</taxon>
    </lineage>
</organism>
<sequence length="335" mass="35496">MSRNGILSRLAGGSALPVGLFFAAMLCMPYVLPNPYYVSTLTLACINAIIVVGLNLLLGFAGQISLGHAAFYGIAAYATGIATATYGLSMGTGFLIAVGLAAAVALLVGIPTLKLTGHYLAMGTLGFGIIVYIFFNESIELTGGPSGMVGIPRLALFGRELWDDTEYFYVVAAVLSLVLLLSLNLIRSRFGRALMAIHTSEKAAMCIGVDIARYKLFVFVLSAIYAAVAGFLYAHYLGFVAPSSFGFHFSVQLIVMVVVGGMASVWGAVAGAFFLTALPEFLRVFESVETLVYGGLLVLCMMFMPHGLAGGLTTLVRKMRRNGQRPTAPEGDSHV</sequence>
<feature type="transmembrane region" description="Helical" evidence="6">
    <location>
        <begin position="167"/>
        <end position="186"/>
    </location>
</feature>
<feature type="transmembrane region" description="Helical" evidence="6">
    <location>
        <begin position="12"/>
        <end position="31"/>
    </location>
</feature>
<evidence type="ECO:0000256" key="1">
    <source>
        <dbReference type="ARBA" id="ARBA00004651"/>
    </source>
</evidence>
<reference evidence="7 8" key="1">
    <citation type="submission" date="2020-05" db="EMBL/GenBank/DDBJ databases">
        <title>Draft genome sequence of Desulfovibrio sp. strain HN2T.</title>
        <authorList>
            <person name="Ueno A."/>
            <person name="Tamazawa S."/>
            <person name="Tamamura S."/>
            <person name="Murakami T."/>
            <person name="Kiyama T."/>
            <person name="Inomata H."/>
            <person name="Amano Y."/>
            <person name="Miyakawa K."/>
            <person name="Tamaki H."/>
            <person name="Naganuma T."/>
            <person name="Kaneko K."/>
        </authorList>
    </citation>
    <scope>NUCLEOTIDE SEQUENCE [LARGE SCALE GENOMIC DNA]</scope>
    <source>
        <strain evidence="7 8">HN2</strain>
    </source>
</reference>
<keyword evidence="8" id="KW-1185">Reference proteome</keyword>
<evidence type="ECO:0000256" key="6">
    <source>
        <dbReference type="SAM" id="Phobius"/>
    </source>
</evidence>
<feature type="transmembrane region" description="Helical" evidence="6">
    <location>
        <begin position="290"/>
        <end position="309"/>
    </location>
</feature>
<dbReference type="EMBL" id="BLVO01000004">
    <property type="protein sequence ID" value="GFM31910.1"/>
    <property type="molecule type" value="Genomic_DNA"/>
</dbReference>
<dbReference type="InterPro" id="IPR043428">
    <property type="entry name" value="LivM-like"/>
</dbReference>
<feature type="transmembrane region" description="Helical" evidence="6">
    <location>
        <begin position="70"/>
        <end position="88"/>
    </location>
</feature>
<evidence type="ECO:0000313" key="8">
    <source>
        <dbReference type="Proteomes" id="UP000503840"/>
    </source>
</evidence>
<gene>
    <name evidence="7" type="primary">livM_1</name>
    <name evidence="7" type="ORF">DSM101010T_02750</name>
</gene>
<evidence type="ECO:0000256" key="5">
    <source>
        <dbReference type="ARBA" id="ARBA00023136"/>
    </source>
</evidence>
<feature type="transmembrane region" description="Helical" evidence="6">
    <location>
        <begin position="249"/>
        <end position="278"/>
    </location>
</feature>
<dbReference type="GO" id="GO:0005886">
    <property type="term" value="C:plasma membrane"/>
    <property type="evidence" value="ECO:0007669"/>
    <property type="project" value="UniProtKB-SubCell"/>
</dbReference>
<feature type="transmembrane region" description="Helical" evidence="6">
    <location>
        <begin position="117"/>
        <end position="135"/>
    </location>
</feature>
<dbReference type="CDD" id="cd06581">
    <property type="entry name" value="TM_PBP1_LivM_like"/>
    <property type="match status" value="1"/>
</dbReference>
<protein>
    <submittedName>
        <fullName evidence="7">Branched-chain amino acid ABC transporter permease</fullName>
    </submittedName>
</protein>
<accession>A0A7J0BDY0</accession>
<proteinExistence type="predicted"/>
<name>A0A7J0BDY0_9BACT</name>
<dbReference type="InterPro" id="IPR001851">
    <property type="entry name" value="ABC_transp_permease"/>
</dbReference>
<keyword evidence="4 6" id="KW-1133">Transmembrane helix</keyword>
<comment type="caution">
    <text evidence="7">The sequence shown here is derived from an EMBL/GenBank/DDBJ whole genome shotgun (WGS) entry which is preliminary data.</text>
</comment>
<dbReference type="AlphaFoldDB" id="A0A7J0BDY0"/>
<feature type="transmembrane region" description="Helical" evidence="6">
    <location>
        <begin position="216"/>
        <end position="237"/>
    </location>
</feature>
<dbReference type="PANTHER" id="PTHR30482:SF18">
    <property type="entry name" value="BRANCHED AMINO ACID TRANSPORT SYSTEM PERMEASE"/>
    <property type="match status" value="1"/>
</dbReference>
<dbReference type="PANTHER" id="PTHR30482">
    <property type="entry name" value="HIGH-AFFINITY BRANCHED-CHAIN AMINO ACID TRANSPORT SYSTEM PERMEASE"/>
    <property type="match status" value="1"/>
</dbReference>
<keyword evidence="5 6" id="KW-0472">Membrane</keyword>